<proteinExistence type="predicted"/>
<evidence type="ECO:0000313" key="3">
    <source>
        <dbReference type="Proteomes" id="UP000523000"/>
    </source>
</evidence>
<feature type="transmembrane region" description="Helical" evidence="1">
    <location>
        <begin position="137"/>
        <end position="159"/>
    </location>
</feature>
<reference evidence="2 3" key="1">
    <citation type="submission" date="2020-08" db="EMBL/GenBank/DDBJ databases">
        <title>Sequencing the genomes of 1000 actinobacteria strains.</title>
        <authorList>
            <person name="Klenk H.-P."/>
        </authorList>
    </citation>
    <scope>NUCLEOTIDE SEQUENCE [LARGE SCALE GENOMIC DNA]</scope>
    <source>
        <strain evidence="2 3">DSM 22826</strain>
    </source>
</reference>
<name>A0A839QPS7_9MICC</name>
<accession>A0A839QPS7</accession>
<feature type="transmembrane region" description="Helical" evidence="1">
    <location>
        <begin position="20"/>
        <end position="41"/>
    </location>
</feature>
<dbReference type="Proteomes" id="UP000523000">
    <property type="component" value="Unassembled WGS sequence"/>
</dbReference>
<feature type="transmembrane region" description="Helical" evidence="1">
    <location>
        <begin position="61"/>
        <end position="81"/>
    </location>
</feature>
<dbReference type="RefSeq" id="WP_183512335.1">
    <property type="nucleotide sequence ID" value="NZ_BAABGK010000035.1"/>
</dbReference>
<dbReference type="AlphaFoldDB" id="A0A839QPS7"/>
<evidence type="ECO:0000256" key="1">
    <source>
        <dbReference type="SAM" id="Phobius"/>
    </source>
</evidence>
<comment type="caution">
    <text evidence="2">The sequence shown here is derived from an EMBL/GenBank/DDBJ whole genome shotgun (WGS) entry which is preliminary data.</text>
</comment>
<keyword evidence="1" id="KW-1133">Transmembrane helix</keyword>
<protein>
    <submittedName>
        <fullName evidence="2">Putative membrane protein (TIGR02234 family)</fullName>
    </submittedName>
</protein>
<dbReference type="Pfam" id="PF09534">
    <property type="entry name" value="Trp_oprn_chp"/>
    <property type="match status" value="1"/>
</dbReference>
<feature type="transmembrane region" description="Helical" evidence="1">
    <location>
        <begin position="88"/>
        <end position="110"/>
    </location>
</feature>
<dbReference type="EMBL" id="JACHVS010000002">
    <property type="protein sequence ID" value="MBB2996764.1"/>
    <property type="molecule type" value="Genomic_DNA"/>
</dbReference>
<sequence length="205" mass="20445">MSTAETQPAPRKALLGKRNVILASVIGAVLTLATSTRTWITVFPETSSVKIPNIVVAGSDAATAVAALAVVALAGSVAAAIAGKVARWIIAVVILGAGIGIAGSALVAALNPVGAAASKVGDATGLKTITADYSVTLWPWVAVVAGVWLVASAVLLAVAGRGWASSKKYARAEAASGAEAATGDEVEMDQINGWDSLSRGEDPTD</sequence>
<dbReference type="InterPro" id="IPR019051">
    <property type="entry name" value="Trp_biosyn_TM_oprn/chp"/>
</dbReference>
<keyword evidence="1" id="KW-0812">Transmembrane</keyword>
<gene>
    <name evidence="2" type="ORF">E9229_003011</name>
</gene>
<organism evidence="2 3">
    <name type="scientific">Paeniglutamicibacter cryotolerans</name>
    <dbReference type="NCBI Taxonomy" id="670079"/>
    <lineage>
        <taxon>Bacteria</taxon>
        <taxon>Bacillati</taxon>
        <taxon>Actinomycetota</taxon>
        <taxon>Actinomycetes</taxon>
        <taxon>Micrococcales</taxon>
        <taxon>Micrococcaceae</taxon>
        <taxon>Paeniglutamicibacter</taxon>
    </lineage>
</organism>
<keyword evidence="3" id="KW-1185">Reference proteome</keyword>
<keyword evidence="1" id="KW-0472">Membrane</keyword>
<evidence type="ECO:0000313" key="2">
    <source>
        <dbReference type="EMBL" id="MBB2996764.1"/>
    </source>
</evidence>